<organism evidence="1 2">
    <name type="scientific">Limnobaculum parvum</name>
    <dbReference type="NCBI Taxonomy" id="2172103"/>
    <lineage>
        <taxon>Bacteria</taxon>
        <taxon>Pseudomonadati</taxon>
        <taxon>Pseudomonadota</taxon>
        <taxon>Gammaproteobacteria</taxon>
        <taxon>Enterobacterales</taxon>
        <taxon>Budviciaceae</taxon>
        <taxon>Limnobaculum</taxon>
    </lineage>
</organism>
<gene>
    <name evidence="1" type="ORF">HYN51_05225</name>
</gene>
<dbReference type="RefSeq" id="WP_108900087.1">
    <property type="nucleotide sequence ID" value="NZ_CP029185.2"/>
</dbReference>
<evidence type="ECO:0000313" key="2">
    <source>
        <dbReference type="Proteomes" id="UP000244908"/>
    </source>
</evidence>
<dbReference type="Proteomes" id="UP000244908">
    <property type="component" value="Chromosome"/>
</dbReference>
<name>A0A2Y9TWM4_9GAMM</name>
<dbReference type="InterPro" id="IPR051220">
    <property type="entry name" value="TFA_Chaperone"/>
</dbReference>
<reference evidence="1 2" key="1">
    <citation type="journal article" date="2019" name="Int. J. Syst. Evol. Microbiol.">
        <title>Limnobaculum parvum gen. nov., sp. nov., isolated from a freshwater lake.</title>
        <authorList>
            <person name="Baek C."/>
            <person name="Shin S.K."/>
            <person name="Yi H."/>
        </authorList>
    </citation>
    <scope>NUCLEOTIDE SEQUENCE [LARGE SCALE GENOMIC DNA]</scope>
    <source>
        <strain evidence="1 2">HYN0051</strain>
    </source>
</reference>
<accession>A0A2Y9TWM4</accession>
<protein>
    <submittedName>
        <fullName evidence="1">Tail fiber assembly protein</fullName>
    </submittedName>
</protein>
<dbReference type="InterPro" id="IPR003458">
    <property type="entry name" value="Phage_T4_Gp38_tail_assem"/>
</dbReference>
<dbReference type="AlphaFoldDB" id="A0A2Y9TWM4"/>
<dbReference type="KEGG" id="lpv:HYN51_05225"/>
<keyword evidence="2" id="KW-1185">Reference proteome</keyword>
<dbReference type="PANTHER" id="PTHR34413:SF1">
    <property type="entry name" value="CYTOPLASMIC PROTEIN"/>
    <property type="match status" value="1"/>
</dbReference>
<evidence type="ECO:0000313" key="1">
    <source>
        <dbReference type="EMBL" id="AWH88012.1"/>
    </source>
</evidence>
<dbReference type="EMBL" id="CP029185">
    <property type="protein sequence ID" value="AWH88012.1"/>
    <property type="molecule type" value="Genomic_DNA"/>
</dbReference>
<dbReference type="OrthoDB" id="8596093at2"/>
<proteinExistence type="predicted"/>
<dbReference type="PANTHER" id="PTHR34413">
    <property type="entry name" value="PROPHAGE TAIL FIBER ASSEMBLY PROTEIN HOMOLOG TFAE-RELATED-RELATED"/>
    <property type="match status" value="1"/>
</dbReference>
<dbReference type="Pfam" id="PF02413">
    <property type="entry name" value="Caudo_TAP"/>
    <property type="match status" value="1"/>
</dbReference>
<sequence length="142" mass="16213">MNYIYSAKNNAFYPIELKFEYENSKSWPDDGVAVSDSIFNEFSGQNSTGKIRASDSEGVPIWREQPPLTPDELIMGAENKRKYLIIEANDVINKNNWPSKLILKRLLEVEKISFNEWLDYIDALNAIDTSTAPNITWPIVPA</sequence>